<name>A0AAD7ZS63_DIPPU</name>
<protein>
    <submittedName>
        <fullName evidence="1">Uncharacterized protein</fullName>
    </submittedName>
</protein>
<comment type="caution">
    <text evidence="1">The sequence shown here is derived from an EMBL/GenBank/DDBJ whole genome shotgun (WGS) entry which is preliminary data.</text>
</comment>
<reference evidence="1" key="1">
    <citation type="journal article" date="2023" name="IScience">
        <title>Live-bearing cockroach genome reveals convergent evolutionary mechanisms linked to viviparity in insects and beyond.</title>
        <authorList>
            <person name="Fouks B."/>
            <person name="Harrison M.C."/>
            <person name="Mikhailova A.A."/>
            <person name="Marchal E."/>
            <person name="English S."/>
            <person name="Carruthers M."/>
            <person name="Jennings E.C."/>
            <person name="Chiamaka E.L."/>
            <person name="Frigard R.A."/>
            <person name="Pippel M."/>
            <person name="Attardo G.M."/>
            <person name="Benoit J.B."/>
            <person name="Bornberg-Bauer E."/>
            <person name="Tobe S.S."/>
        </authorList>
    </citation>
    <scope>NUCLEOTIDE SEQUENCE</scope>
    <source>
        <strain evidence="1">Stay&amp;Tobe</strain>
    </source>
</reference>
<organism evidence="1 2">
    <name type="scientific">Diploptera punctata</name>
    <name type="common">Pacific beetle cockroach</name>
    <dbReference type="NCBI Taxonomy" id="6984"/>
    <lineage>
        <taxon>Eukaryota</taxon>
        <taxon>Metazoa</taxon>
        <taxon>Ecdysozoa</taxon>
        <taxon>Arthropoda</taxon>
        <taxon>Hexapoda</taxon>
        <taxon>Insecta</taxon>
        <taxon>Pterygota</taxon>
        <taxon>Neoptera</taxon>
        <taxon>Polyneoptera</taxon>
        <taxon>Dictyoptera</taxon>
        <taxon>Blattodea</taxon>
        <taxon>Blaberoidea</taxon>
        <taxon>Blaberidae</taxon>
        <taxon>Diplopterinae</taxon>
        <taxon>Diploptera</taxon>
    </lineage>
</organism>
<dbReference type="EMBL" id="JASPKZ010007349">
    <property type="protein sequence ID" value="KAJ9584858.1"/>
    <property type="molecule type" value="Genomic_DNA"/>
</dbReference>
<reference evidence="1" key="2">
    <citation type="submission" date="2023-05" db="EMBL/GenBank/DDBJ databases">
        <authorList>
            <person name="Fouks B."/>
        </authorList>
    </citation>
    <scope>NUCLEOTIDE SEQUENCE</scope>
    <source>
        <strain evidence="1">Stay&amp;Tobe</strain>
        <tissue evidence="1">Testes</tissue>
    </source>
</reference>
<feature type="non-terminal residue" evidence="1">
    <location>
        <position position="51"/>
    </location>
</feature>
<dbReference type="Proteomes" id="UP001233999">
    <property type="component" value="Unassembled WGS sequence"/>
</dbReference>
<proteinExistence type="predicted"/>
<sequence length="51" mass="5525">RTPIQGITCLMFLNSAGNSSVAHLMPCTYGKKAVPKNSQTTIPLEEKGYEV</sequence>
<evidence type="ECO:0000313" key="2">
    <source>
        <dbReference type="Proteomes" id="UP001233999"/>
    </source>
</evidence>
<feature type="non-terminal residue" evidence="1">
    <location>
        <position position="1"/>
    </location>
</feature>
<dbReference type="AlphaFoldDB" id="A0AAD7ZS63"/>
<accession>A0AAD7ZS63</accession>
<evidence type="ECO:0000313" key="1">
    <source>
        <dbReference type="EMBL" id="KAJ9584858.1"/>
    </source>
</evidence>
<keyword evidence="2" id="KW-1185">Reference proteome</keyword>
<gene>
    <name evidence="1" type="ORF">L9F63_020800</name>
</gene>